<evidence type="ECO:0000313" key="5">
    <source>
        <dbReference type="EMBL" id="MCF8716456.1"/>
    </source>
</evidence>
<keyword evidence="5" id="KW-0540">Nuclease</keyword>
<dbReference type="Proteomes" id="UP000829517">
    <property type="component" value="Unassembled WGS sequence"/>
</dbReference>
<feature type="domain" description="Type I restriction modification DNA specificity" evidence="4">
    <location>
        <begin position="213"/>
        <end position="388"/>
    </location>
</feature>
<dbReference type="EMBL" id="JAETXX010000021">
    <property type="protein sequence ID" value="MCF8716456.1"/>
    <property type="molecule type" value="Genomic_DNA"/>
</dbReference>
<dbReference type="GO" id="GO:0004519">
    <property type="term" value="F:endonuclease activity"/>
    <property type="evidence" value="ECO:0007669"/>
    <property type="project" value="UniProtKB-KW"/>
</dbReference>
<evidence type="ECO:0000256" key="1">
    <source>
        <dbReference type="ARBA" id="ARBA00010923"/>
    </source>
</evidence>
<dbReference type="PANTHER" id="PTHR43140">
    <property type="entry name" value="TYPE-1 RESTRICTION ENZYME ECOKI SPECIFICITY PROTEIN"/>
    <property type="match status" value="1"/>
</dbReference>
<evidence type="ECO:0000313" key="6">
    <source>
        <dbReference type="Proteomes" id="UP000829517"/>
    </source>
</evidence>
<keyword evidence="2" id="KW-0680">Restriction system</keyword>
<dbReference type="InterPro" id="IPR000055">
    <property type="entry name" value="Restrct_endonuc_typeI_TRD"/>
</dbReference>
<comment type="caution">
    <text evidence="5">The sequence shown here is derived from an EMBL/GenBank/DDBJ whole genome shotgun (WGS) entry which is preliminary data.</text>
</comment>
<proteinExistence type="inferred from homology"/>
<evidence type="ECO:0000256" key="2">
    <source>
        <dbReference type="ARBA" id="ARBA00022747"/>
    </source>
</evidence>
<dbReference type="CDD" id="cd17256">
    <property type="entry name" value="RMtype1_S_EcoJA65PI-TRD1-CR1_like"/>
    <property type="match status" value="1"/>
</dbReference>
<gene>
    <name evidence="5" type="ORF">JM658_16640</name>
</gene>
<keyword evidence="5" id="KW-0255">Endonuclease</keyword>
<reference evidence="5 6" key="1">
    <citation type="submission" date="2021-01" db="EMBL/GenBank/DDBJ databases">
        <title>Genome sequencing of Joostella atrarenae M1-2 (= KCTC 23194).</title>
        <authorList>
            <person name="Zakaria M.R."/>
            <person name="Lam M.Q."/>
            <person name="Chong C.S."/>
        </authorList>
    </citation>
    <scope>NUCLEOTIDE SEQUENCE [LARGE SCALE GENOMIC DNA]</scope>
    <source>
        <strain evidence="5 6">M1-2</strain>
    </source>
</reference>
<organism evidence="5 6">
    <name type="scientific">Joostella atrarenae</name>
    <dbReference type="NCBI Taxonomy" id="679257"/>
    <lineage>
        <taxon>Bacteria</taxon>
        <taxon>Pseudomonadati</taxon>
        <taxon>Bacteroidota</taxon>
        <taxon>Flavobacteriia</taxon>
        <taxon>Flavobacteriales</taxon>
        <taxon>Flavobacteriaceae</taxon>
        <taxon>Joostella</taxon>
    </lineage>
</organism>
<dbReference type="PANTHER" id="PTHR43140:SF1">
    <property type="entry name" value="TYPE I RESTRICTION ENZYME ECOKI SPECIFICITY SUBUNIT"/>
    <property type="match status" value="1"/>
</dbReference>
<keyword evidence="5" id="KW-0378">Hydrolase</keyword>
<dbReference type="InterPro" id="IPR051212">
    <property type="entry name" value="Type-I_RE_S_subunit"/>
</dbReference>
<accession>A0ABS9J7P8</accession>
<comment type="similarity">
    <text evidence="1">Belongs to the type-I restriction system S methylase family.</text>
</comment>
<dbReference type="RefSeq" id="WP_236960961.1">
    <property type="nucleotide sequence ID" value="NZ_JAETXX010000021.1"/>
</dbReference>
<sequence length="446" mass="50894">MENKLPKNWNVVPFTTILNIEGGTQPPKSTFIDFPTEGYVRLLQIRDFGNKPIPTYIPKTSKLRTCKKNDILIARYGASIGRILYGMEGAYNVALAKVIIPDEINTHFIKYLLSSQIFQNPILSLQRTAQSGFNKNDLKNIEIPLPPRAEQNRIVAKLDALFARHETIKKSLEKIPLLLKNFKQQVLTQAVTGKLTEEWRMGRDVGEWVKELAKECCEKVQSGGTPRGSKFQDSGIPFFKVYNIVNQMISFDYRPQYISDEINITQCKKSICLPGDVLMNIVGPPLNKVAIIPQEYERSNINQAITLFRPKEKLQNKYLYYFLREGTPVNNLINETRGVVGQVNISLTQCREIEINIPPLKEQEEIVNRVESLFAKVAAIEQKHKSLKSKVENLPQSILHKAFKGELVKQLPTDGDARNLLKEIEGLKKQVKNKKQPTRKKKVVKK</sequence>
<protein>
    <submittedName>
        <fullName evidence="5">Restriction endonuclease subunit S</fullName>
    </submittedName>
</protein>
<evidence type="ECO:0000256" key="3">
    <source>
        <dbReference type="ARBA" id="ARBA00023125"/>
    </source>
</evidence>
<evidence type="ECO:0000259" key="4">
    <source>
        <dbReference type="Pfam" id="PF01420"/>
    </source>
</evidence>
<name>A0ABS9J7P8_9FLAO</name>
<feature type="domain" description="Type I restriction modification DNA specificity" evidence="4">
    <location>
        <begin position="6"/>
        <end position="175"/>
    </location>
</feature>
<dbReference type="CDD" id="cd17263">
    <property type="entry name" value="RMtype1_S_AbaB8300I-TRD1-CR1_like"/>
    <property type="match status" value="1"/>
</dbReference>
<dbReference type="InterPro" id="IPR044946">
    <property type="entry name" value="Restrct_endonuc_typeI_TRD_sf"/>
</dbReference>
<dbReference type="SUPFAM" id="SSF116734">
    <property type="entry name" value="DNA methylase specificity domain"/>
    <property type="match status" value="2"/>
</dbReference>
<dbReference type="Gene3D" id="3.90.220.20">
    <property type="entry name" value="DNA methylase specificity domains"/>
    <property type="match status" value="2"/>
</dbReference>
<keyword evidence="3" id="KW-0238">DNA-binding</keyword>
<keyword evidence="6" id="KW-1185">Reference proteome</keyword>
<dbReference type="Pfam" id="PF01420">
    <property type="entry name" value="Methylase_S"/>
    <property type="match status" value="2"/>
</dbReference>